<dbReference type="EMBL" id="JBBPBM010000063">
    <property type="protein sequence ID" value="KAK8515779.1"/>
    <property type="molecule type" value="Genomic_DNA"/>
</dbReference>
<proteinExistence type="predicted"/>
<reference evidence="1 2" key="1">
    <citation type="journal article" date="2024" name="G3 (Bethesda)">
        <title>Genome assembly of Hibiscus sabdariffa L. provides insights into metabolisms of medicinal natural products.</title>
        <authorList>
            <person name="Kim T."/>
        </authorList>
    </citation>
    <scope>NUCLEOTIDE SEQUENCE [LARGE SCALE GENOMIC DNA]</scope>
    <source>
        <strain evidence="1">TK-2024</strain>
        <tissue evidence="1">Old leaves</tissue>
    </source>
</reference>
<evidence type="ECO:0000313" key="1">
    <source>
        <dbReference type="EMBL" id="KAK8515779.1"/>
    </source>
</evidence>
<name>A0ABR2C8P2_9ROSI</name>
<evidence type="ECO:0000313" key="2">
    <source>
        <dbReference type="Proteomes" id="UP001472677"/>
    </source>
</evidence>
<organism evidence="1 2">
    <name type="scientific">Hibiscus sabdariffa</name>
    <name type="common">roselle</name>
    <dbReference type="NCBI Taxonomy" id="183260"/>
    <lineage>
        <taxon>Eukaryota</taxon>
        <taxon>Viridiplantae</taxon>
        <taxon>Streptophyta</taxon>
        <taxon>Embryophyta</taxon>
        <taxon>Tracheophyta</taxon>
        <taxon>Spermatophyta</taxon>
        <taxon>Magnoliopsida</taxon>
        <taxon>eudicotyledons</taxon>
        <taxon>Gunneridae</taxon>
        <taxon>Pentapetalae</taxon>
        <taxon>rosids</taxon>
        <taxon>malvids</taxon>
        <taxon>Malvales</taxon>
        <taxon>Malvaceae</taxon>
        <taxon>Malvoideae</taxon>
        <taxon>Hibiscus</taxon>
    </lineage>
</organism>
<dbReference type="Proteomes" id="UP001472677">
    <property type="component" value="Unassembled WGS sequence"/>
</dbReference>
<comment type="caution">
    <text evidence="1">The sequence shown here is derived from an EMBL/GenBank/DDBJ whole genome shotgun (WGS) entry which is preliminary data.</text>
</comment>
<keyword evidence="2" id="KW-1185">Reference proteome</keyword>
<sequence>MGSTMGISLSKQKLILGGASEKINVEPSGVIGILEIESTASLATRRIKQKSIIQAREAKREIARTSVREFDLAFEDAIKWNTSAQSV</sequence>
<accession>A0ABR2C8P2</accession>
<protein>
    <submittedName>
        <fullName evidence="1">Uncharacterized protein</fullName>
    </submittedName>
</protein>
<gene>
    <name evidence="1" type="ORF">V6N12_075802</name>
</gene>